<evidence type="ECO:0000313" key="3">
    <source>
        <dbReference type="Proteomes" id="UP001465668"/>
    </source>
</evidence>
<organism evidence="2 3">
    <name type="scientific">Seiridium cardinale</name>
    <dbReference type="NCBI Taxonomy" id="138064"/>
    <lineage>
        <taxon>Eukaryota</taxon>
        <taxon>Fungi</taxon>
        <taxon>Dikarya</taxon>
        <taxon>Ascomycota</taxon>
        <taxon>Pezizomycotina</taxon>
        <taxon>Sordariomycetes</taxon>
        <taxon>Xylariomycetidae</taxon>
        <taxon>Amphisphaeriales</taxon>
        <taxon>Sporocadaceae</taxon>
        <taxon>Seiridium</taxon>
    </lineage>
</organism>
<feature type="region of interest" description="Disordered" evidence="1">
    <location>
        <begin position="156"/>
        <end position="191"/>
    </location>
</feature>
<evidence type="ECO:0000313" key="2">
    <source>
        <dbReference type="EMBL" id="KAK9783520.1"/>
    </source>
</evidence>
<evidence type="ECO:0000256" key="1">
    <source>
        <dbReference type="SAM" id="MobiDB-lite"/>
    </source>
</evidence>
<accession>A0ABR2Y8P5</accession>
<protein>
    <submittedName>
        <fullName evidence="2">Uncharacterized protein</fullName>
    </submittedName>
</protein>
<name>A0ABR2Y8P5_9PEZI</name>
<feature type="compositionally biased region" description="Pro residues" evidence="1">
    <location>
        <begin position="182"/>
        <end position="191"/>
    </location>
</feature>
<dbReference type="Proteomes" id="UP001465668">
    <property type="component" value="Unassembled WGS sequence"/>
</dbReference>
<sequence>MQSNLHEREEVADDPASPPRCPSGEMTALWDEEKSIEDRIQHIQMGTTAEQDMRLRAKSHFSEILTFNECTLKEVEEKAFVESEHQDLFELDRWARIDICQDVWLDYRDSNRNMNACDKWVAKQRETIGESARDVEWKSLSSRLDEVKARLRQLYPEEEQDNVMPDHTTPVASLFRGDRPADPGPGPSSFW</sequence>
<comment type="caution">
    <text evidence="2">The sequence shown here is derived from an EMBL/GenBank/DDBJ whole genome shotgun (WGS) entry which is preliminary data.</text>
</comment>
<proteinExistence type="predicted"/>
<dbReference type="EMBL" id="JARVKM010000001">
    <property type="protein sequence ID" value="KAK9783520.1"/>
    <property type="molecule type" value="Genomic_DNA"/>
</dbReference>
<feature type="region of interest" description="Disordered" evidence="1">
    <location>
        <begin position="1"/>
        <end position="25"/>
    </location>
</feature>
<keyword evidence="3" id="KW-1185">Reference proteome</keyword>
<gene>
    <name evidence="2" type="ORF">SCAR479_00079</name>
</gene>
<reference evidence="2 3" key="1">
    <citation type="submission" date="2024-02" db="EMBL/GenBank/DDBJ databases">
        <title>First draft genome assembly of two strains of Seiridium cardinale.</title>
        <authorList>
            <person name="Emiliani G."/>
            <person name="Scali E."/>
        </authorList>
    </citation>
    <scope>NUCLEOTIDE SEQUENCE [LARGE SCALE GENOMIC DNA]</scope>
    <source>
        <strain evidence="2 3">BM-138-000479</strain>
    </source>
</reference>